<organism evidence="8 9">
    <name type="scientific">Laccaria amethystina LaAM-08-1</name>
    <dbReference type="NCBI Taxonomy" id="1095629"/>
    <lineage>
        <taxon>Eukaryota</taxon>
        <taxon>Fungi</taxon>
        <taxon>Dikarya</taxon>
        <taxon>Basidiomycota</taxon>
        <taxon>Agaricomycotina</taxon>
        <taxon>Agaricomycetes</taxon>
        <taxon>Agaricomycetidae</taxon>
        <taxon>Agaricales</taxon>
        <taxon>Agaricineae</taxon>
        <taxon>Hydnangiaceae</taxon>
        <taxon>Laccaria</taxon>
    </lineage>
</organism>
<feature type="transmembrane region" description="Helical" evidence="6">
    <location>
        <begin position="78"/>
        <end position="98"/>
    </location>
</feature>
<proteinExistence type="predicted"/>
<feature type="transmembrane region" description="Helical" evidence="6">
    <location>
        <begin position="271"/>
        <end position="292"/>
    </location>
</feature>
<dbReference type="STRING" id="1095629.A0A0C9Y3L7"/>
<dbReference type="SUPFAM" id="SSF103473">
    <property type="entry name" value="MFS general substrate transporter"/>
    <property type="match status" value="1"/>
</dbReference>
<dbReference type="PROSITE" id="PS50850">
    <property type="entry name" value="MFS"/>
    <property type="match status" value="1"/>
</dbReference>
<dbReference type="InterPro" id="IPR020846">
    <property type="entry name" value="MFS_dom"/>
</dbReference>
<evidence type="ECO:0000256" key="4">
    <source>
        <dbReference type="ARBA" id="ARBA00022989"/>
    </source>
</evidence>
<accession>A0A0C9Y3L7</accession>
<evidence type="ECO:0000313" key="8">
    <source>
        <dbReference type="EMBL" id="KIK02708.1"/>
    </source>
</evidence>
<dbReference type="HOGENOM" id="CLU_001265_0_1_1"/>
<evidence type="ECO:0000256" key="6">
    <source>
        <dbReference type="SAM" id="Phobius"/>
    </source>
</evidence>
<dbReference type="PANTHER" id="PTHR43791:SF19">
    <property type="entry name" value="TRANSPORTER, PUTATIVE (AFU_ORTHOLOGUE AFUA_1G01812)-RELATED"/>
    <property type="match status" value="1"/>
</dbReference>
<dbReference type="InterPro" id="IPR036259">
    <property type="entry name" value="MFS_trans_sf"/>
</dbReference>
<feature type="transmembrane region" description="Helical" evidence="6">
    <location>
        <begin position="331"/>
        <end position="350"/>
    </location>
</feature>
<evidence type="ECO:0000256" key="3">
    <source>
        <dbReference type="ARBA" id="ARBA00022692"/>
    </source>
</evidence>
<reference evidence="9" key="2">
    <citation type="submission" date="2015-01" db="EMBL/GenBank/DDBJ databases">
        <title>Evolutionary Origins and Diversification of the Mycorrhizal Mutualists.</title>
        <authorList>
            <consortium name="DOE Joint Genome Institute"/>
            <consortium name="Mycorrhizal Genomics Consortium"/>
            <person name="Kohler A."/>
            <person name="Kuo A."/>
            <person name="Nagy L.G."/>
            <person name="Floudas D."/>
            <person name="Copeland A."/>
            <person name="Barry K.W."/>
            <person name="Cichocki N."/>
            <person name="Veneault-Fourrey C."/>
            <person name="LaButti K."/>
            <person name="Lindquist E.A."/>
            <person name="Lipzen A."/>
            <person name="Lundell T."/>
            <person name="Morin E."/>
            <person name="Murat C."/>
            <person name="Riley R."/>
            <person name="Ohm R."/>
            <person name="Sun H."/>
            <person name="Tunlid A."/>
            <person name="Henrissat B."/>
            <person name="Grigoriev I.V."/>
            <person name="Hibbett D.S."/>
            <person name="Martin F."/>
        </authorList>
    </citation>
    <scope>NUCLEOTIDE SEQUENCE [LARGE SCALE GENOMIC DNA]</scope>
    <source>
        <strain evidence="9">LaAM-08-1</strain>
    </source>
</reference>
<feature type="transmembrane region" description="Helical" evidence="6">
    <location>
        <begin position="139"/>
        <end position="158"/>
    </location>
</feature>
<sequence length="478" mass="53189">MDTMGKKSLEQEKPISDRAPTFHVLAIEVTEKDRQRLYRKVDFHILPFISFLYFLSFLDRSNIGNARIAGMAVDAKLTGLRYNVAAVFFISYALGEVPSNICLKLVRPSIWIPSMMVTWGLVLTLMCLCNTYRSLIIARFFLGLAEAGLFPGVAFYLSLWYRRRDVGKRIAIFFSAATLAGAPYGIEKMEGVGGLHGWQWIFCLEGIATVLVALTSYFLLYDYPESATFLTSEERAMIVAMLEEDNQNLATDFKLKFVWQAFSDYKIYVQIGIYIGLLIPIYAISLFLPTIINKLGFSSANAQLLTVPPFFAGCVSVIAVGIYSDKFNLRGPFIVVGAFVSLIGFIILYTQSSPGVSYFGTFLAAIGVFPTIPVDLAWVGSAAGGDVRKVGVSIALVIGVSSFGGICSSFIYITPPHFHIGHGTIMGWLSLSILLSLFAMWDYNRLNKINIAICQRDRIDQKQQEKYKDLGNDSPLFR</sequence>
<feature type="transmembrane region" description="Helical" evidence="6">
    <location>
        <begin position="41"/>
        <end position="58"/>
    </location>
</feature>
<evidence type="ECO:0000256" key="2">
    <source>
        <dbReference type="ARBA" id="ARBA00022448"/>
    </source>
</evidence>
<feature type="transmembrane region" description="Helical" evidence="6">
    <location>
        <begin position="304"/>
        <end position="324"/>
    </location>
</feature>
<keyword evidence="3 6" id="KW-0812">Transmembrane</keyword>
<keyword evidence="4 6" id="KW-1133">Transmembrane helix</keyword>
<keyword evidence="9" id="KW-1185">Reference proteome</keyword>
<dbReference type="FunFam" id="1.20.1250.20:FF:000034">
    <property type="entry name" value="MFS general substrate transporter"/>
    <property type="match status" value="1"/>
</dbReference>
<dbReference type="EMBL" id="KN838589">
    <property type="protein sequence ID" value="KIK02708.1"/>
    <property type="molecule type" value="Genomic_DNA"/>
</dbReference>
<feature type="transmembrane region" description="Helical" evidence="6">
    <location>
        <begin position="390"/>
        <end position="413"/>
    </location>
</feature>
<dbReference type="PANTHER" id="PTHR43791">
    <property type="entry name" value="PERMEASE-RELATED"/>
    <property type="match status" value="1"/>
</dbReference>
<reference evidence="8 9" key="1">
    <citation type="submission" date="2014-04" db="EMBL/GenBank/DDBJ databases">
        <authorList>
            <consortium name="DOE Joint Genome Institute"/>
            <person name="Kuo A."/>
            <person name="Kohler A."/>
            <person name="Nagy L.G."/>
            <person name="Floudas D."/>
            <person name="Copeland A."/>
            <person name="Barry K.W."/>
            <person name="Cichocki N."/>
            <person name="Veneault-Fourrey C."/>
            <person name="LaButti K."/>
            <person name="Lindquist E.A."/>
            <person name="Lipzen A."/>
            <person name="Lundell T."/>
            <person name="Morin E."/>
            <person name="Murat C."/>
            <person name="Sun H."/>
            <person name="Tunlid A."/>
            <person name="Henrissat B."/>
            <person name="Grigoriev I.V."/>
            <person name="Hibbett D.S."/>
            <person name="Martin F."/>
            <person name="Nordberg H.P."/>
            <person name="Cantor M.N."/>
            <person name="Hua S.X."/>
        </authorList>
    </citation>
    <scope>NUCLEOTIDE SEQUENCE [LARGE SCALE GENOMIC DNA]</scope>
    <source>
        <strain evidence="8 9">LaAM-08-1</strain>
    </source>
</reference>
<dbReference type="GO" id="GO:0022857">
    <property type="term" value="F:transmembrane transporter activity"/>
    <property type="evidence" value="ECO:0007669"/>
    <property type="project" value="InterPro"/>
</dbReference>
<evidence type="ECO:0000256" key="5">
    <source>
        <dbReference type="ARBA" id="ARBA00023136"/>
    </source>
</evidence>
<name>A0A0C9Y3L7_9AGAR</name>
<dbReference type="InterPro" id="IPR011701">
    <property type="entry name" value="MFS"/>
</dbReference>
<feature type="transmembrane region" description="Helical" evidence="6">
    <location>
        <begin position="198"/>
        <end position="220"/>
    </location>
</feature>
<evidence type="ECO:0000313" key="9">
    <source>
        <dbReference type="Proteomes" id="UP000054477"/>
    </source>
</evidence>
<gene>
    <name evidence="8" type="ORF">K443DRAFT_96457</name>
</gene>
<evidence type="ECO:0000256" key="1">
    <source>
        <dbReference type="ARBA" id="ARBA00004141"/>
    </source>
</evidence>
<keyword evidence="5 6" id="KW-0472">Membrane</keyword>
<feature type="transmembrane region" description="Helical" evidence="6">
    <location>
        <begin position="110"/>
        <end position="133"/>
    </location>
</feature>
<dbReference type="FunFam" id="1.20.1250.20:FF:000013">
    <property type="entry name" value="MFS general substrate transporter"/>
    <property type="match status" value="1"/>
</dbReference>
<dbReference type="AlphaFoldDB" id="A0A0C9Y3L7"/>
<keyword evidence="2" id="KW-0813">Transport</keyword>
<dbReference type="GO" id="GO:0016020">
    <property type="term" value="C:membrane"/>
    <property type="evidence" value="ECO:0007669"/>
    <property type="project" value="UniProtKB-SubCell"/>
</dbReference>
<feature type="transmembrane region" description="Helical" evidence="6">
    <location>
        <begin position="425"/>
        <end position="443"/>
    </location>
</feature>
<dbReference type="Pfam" id="PF07690">
    <property type="entry name" value="MFS_1"/>
    <property type="match status" value="1"/>
</dbReference>
<dbReference type="OrthoDB" id="2962993at2759"/>
<feature type="transmembrane region" description="Helical" evidence="6">
    <location>
        <begin position="356"/>
        <end position="378"/>
    </location>
</feature>
<protein>
    <recommendedName>
        <fullName evidence="7">Major facilitator superfamily (MFS) profile domain-containing protein</fullName>
    </recommendedName>
</protein>
<comment type="subcellular location">
    <subcellularLocation>
        <location evidence="1">Membrane</location>
        <topology evidence="1">Multi-pass membrane protein</topology>
    </subcellularLocation>
</comment>
<dbReference type="Proteomes" id="UP000054477">
    <property type="component" value="Unassembled WGS sequence"/>
</dbReference>
<evidence type="ECO:0000259" key="7">
    <source>
        <dbReference type="PROSITE" id="PS50850"/>
    </source>
</evidence>
<dbReference type="Gene3D" id="1.20.1250.20">
    <property type="entry name" value="MFS general substrate transporter like domains"/>
    <property type="match status" value="2"/>
</dbReference>
<feature type="domain" description="Major facilitator superfamily (MFS) profile" evidence="7">
    <location>
        <begin position="45"/>
        <end position="447"/>
    </location>
</feature>